<feature type="transmembrane region" description="Helical" evidence="3">
    <location>
        <begin position="41"/>
        <end position="58"/>
    </location>
</feature>
<keyword evidence="6" id="KW-1185">Reference proteome</keyword>
<keyword evidence="3" id="KW-0812">Transmembrane</keyword>
<dbReference type="HOGENOM" id="CLU_047004_1_0_9"/>
<dbReference type="Pfam" id="PF01757">
    <property type="entry name" value="Acyl_transf_3"/>
    <property type="match status" value="1"/>
</dbReference>
<feature type="transmembrane region" description="Helical" evidence="3">
    <location>
        <begin position="106"/>
        <end position="127"/>
    </location>
</feature>
<reference evidence="5 6" key="2">
    <citation type="journal article" date="2008" name="BMC Genomics">
        <title>Architecture of thermal adaptation in an Exiguobacterium sibiricum strain isolated from 3 million year old permafrost: a genome and transcriptome approach.</title>
        <authorList>
            <person name="Rodrigues D.F."/>
            <person name="Ivanova N."/>
            <person name="He Z."/>
            <person name="Huebner M."/>
            <person name="Zhou J."/>
            <person name="Tiedje J.M."/>
        </authorList>
    </citation>
    <scope>NUCLEOTIDE SEQUENCE [LARGE SCALE GENOMIC DNA]</scope>
    <source>
        <strain evidence="6">DSM 17290 / CIP 109462 / JCM 13490 / 255-15</strain>
    </source>
</reference>
<keyword evidence="3" id="KW-0472">Membrane</keyword>
<comment type="subcellular location">
    <subcellularLocation>
        <location evidence="1">Membrane</location>
    </subcellularLocation>
</comment>
<dbReference type="GO" id="GO:0016747">
    <property type="term" value="F:acyltransferase activity, transferring groups other than amino-acyl groups"/>
    <property type="evidence" value="ECO:0007669"/>
    <property type="project" value="InterPro"/>
</dbReference>
<feature type="transmembrane region" description="Helical" evidence="3">
    <location>
        <begin position="233"/>
        <end position="254"/>
    </location>
</feature>
<keyword evidence="5" id="KW-0012">Acyltransferase</keyword>
<reference evidence="5 6" key="1">
    <citation type="journal article" date="2006" name="Extremophiles">
        <title>Characterization of Exiguobacterium isolates from the Siberian permafrost. Description of Exiguobacterium sibiricum sp. nov.</title>
        <authorList>
            <person name="Rodrigues D.F."/>
            <person name="Goris J."/>
            <person name="Vishnivetskaya T."/>
            <person name="Gilichinsky D."/>
            <person name="Thomashow M.F."/>
            <person name="Tiedje J.M."/>
        </authorList>
    </citation>
    <scope>NUCLEOTIDE SEQUENCE [LARGE SCALE GENOMIC DNA]</scope>
    <source>
        <strain evidence="6">DSM 17290 / CIP 109462 / JCM 13490 / 255-15</strain>
    </source>
</reference>
<evidence type="ECO:0000259" key="4">
    <source>
        <dbReference type="Pfam" id="PF01757"/>
    </source>
</evidence>
<feature type="transmembrane region" description="Helical" evidence="3">
    <location>
        <begin position="189"/>
        <end position="208"/>
    </location>
</feature>
<feature type="transmembrane region" description="Helical" evidence="3">
    <location>
        <begin position="158"/>
        <end position="177"/>
    </location>
</feature>
<dbReference type="InterPro" id="IPR052734">
    <property type="entry name" value="Nod_factor_acetyltransferase"/>
</dbReference>
<keyword evidence="3" id="KW-1133">Transmembrane helix</keyword>
<dbReference type="OrthoDB" id="6623990at2"/>
<reference evidence="6" key="3">
    <citation type="submission" date="2008-04" db="EMBL/GenBank/DDBJ databases">
        <title>Complete sequence of chromosome of Exiguobacterium sibiricum 255-15.</title>
        <authorList>
            <consortium name="US DOE Joint Genome Institute"/>
            <person name="Copeland A."/>
            <person name="Lucas S."/>
            <person name="Lapidus A."/>
            <person name="Glavina del Rio T."/>
            <person name="Dalin E."/>
            <person name="Tice H."/>
            <person name="Bruce D."/>
            <person name="Goodwin L."/>
            <person name="Pitluck S."/>
            <person name="Kiss H."/>
            <person name="Chertkov O."/>
            <person name="Monk C."/>
            <person name="Brettin T."/>
            <person name="Detter J.C."/>
            <person name="Han C."/>
            <person name="Kuske C.R."/>
            <person name="Schmutz J."/>
            <person name="Larimer F."/>
            <person name="Land M."/>
            <person name="Hauser L."/>
            <person name="Kyrpides N."/>
            <person name="Mikhailova N."/>
            <person name="Vishnivetskaya T."/>
            <person name="Rodrigues D.F."/>
            <person name="Gilichinsky D."/>
            <person name="Tiedje J."/>
            <person name="Richardson P."/>
        </authorList>
    </citation>
    <scope>NUCLEOTIDE SEQUENCE [LARGE SCALE GENOMIC DNA]</scope>
    <source>
        <strain evidence="6">DSM 17290 / CIP 109462 / JCM 13490 / 255-15</strain>
    </source>
</reference>
<dbReference type="PANTHER" id="PTHR37312:SF1">
    <property type="entry name" value="MEMBRANE-BOUND ACYLTRANSFERASE YKRP-RELATED"/>
    <property type="match status" value="1"/>
</dbReference>
<feature type="transmembrane region" description="Helical" evidence="3">
    <location>
        <begin position="266"/>
        <end position="288"/>
    </location>
</feature>
<evidence type="ECO:0000256" key="3">
    <source>
        <dbReference type="SAM" id="Phobius"/>
    </source>
</evidence>
<evidence type="ECO:0000313" key="5">
    <source>
        <dbReference type="EMBL" id="ACB59924.1"/>
    </source>
</evidence>
<dbReference type="EMBL" id="CP001022">
    <property type="protein sequence ID" value="ACB59924.1"/>
    <property type="molecule type" value="Genomic_DNA"/>
</dbReference>
<gene>
    <name evidence="5" type="ordered locus">Exig_0442</name>
</gene>
<feature type="domain" description="Acyltransferase 3" evidence="4">
    <location>
        <begin position="9"/>
        <end position="283"/>
    </location>
</feature>
<dbReference type="PANTHER" id="PTHR37312">
    <property type="entry name" value="MEMBRANE-BOUND ACYLTRANSFERASE YKRP-RELATED"/>
    <property type="match status" value="1"/>
</dbReference>
<dbReference type="STRING" id="262543.Exig_0442"/>
<evidence type="ECO:0000256" key="2">
    <source>
        <dbReference type="ARBA" id="ARBA00007400"/>
    </source>
</evidence>
<dbReference type="AlphaFoldDB" id="B1YIZ4"/>
<dbReference type="RefSeq" id="WP_012369348.1">
    <property type="nucleotide sequence ID" value="NC_010556.1"/>
</dbReference>
<keyword evidence="5" id="KW-0808">Transferase</keyword>
<dbReference type="KEGG" id="esi:Exig_0442"/>
<protein>
    <submittedName>
        <fullName evidence="5">Acyltransferase 3</fullName>
    </submittedName>
</protein>
<accession>B1YIZ4</accession>
<proteinExistence type="inferred from homology"/>
<name>B1YIZ4_EXIS2</name>
<dbReference type="InterPro" id="IPR002656">
    <property type="entry name" value="Acyl_transf_3_dom"/>
</dbReference>
<sequence>MNGRDRVYDHAKLILIFLVVLGHIIEPFISKSRGLEGIFNFIYLFHMPAFIFISGYFTKGKLTFRTGLKLSLDYFVLFIMIQLVFVAVMKGIGIDQYQFLTVQPAYIYWYLFAMFVWSLMLPAALWLGRSVKIGIGRVFLVSVLVALGAGYIDQIGWAWSLSRIVVFFPFFVLGYYFKSRGWIIYQVFPNRWMALAVMLAGALMMWIWPDLFQFNLVSGANSYAKIGLNDTGLIVRLVLYLTQWMMIMAFFTLLPKRPFVLSHLGTKTLTIYILHGFIVKGLIATAYFN</sequence>
<feature type="transmembrane region" description="Helical" evidence="3">
    <location>
        <begin position="12"/>
        <end position="29"/>
    </location>
</feature>
<feature type="transmembrane region" description="Helical" evidence="3">
    <location>
        <begin position="134"/>
        <end position="152"/>
    </location>
</feature>
<dbReference type="eggNOG" id="COG3594">
    <property type="taxonomic scope" value="Bacteria"/>
</dbReference>
<dbReference type="Proteomes" id="UP000001681">
    <property type="component" value="Chromosome"/>
</dbReference>
<feature type="transmembrane region" description="Helical" evidence="3">
    <location>
        <begin position="70"/>
        <end position="94"/>
    </location>
</feature>
<evidence type="ECO:0000256" key="1">
    <source>
        <dbReference type="ARBA" id="ARBA00004370"/>
    </source>
</evidence>
<organism evidence="5 6">
    <name type="scientific">Exiguobacterium sibiricum (strain DSM 17290 / CCUG 55495 / CIP 109462 / JCM 13490 / 255-15)</name>
    <dbReference type="NCBI Taxonomy" id="262543"/>
    <lineage>
        <taxon>Bacteria</taxon>
        <taxon>Bacillati</taxon>
        <taxon>Bacillota</taxon>
        <taxon>Bacilli</taxon>
        <taxon>Bacillales</taxon>
        <taxon>Bacillales Family XII. Incertae Sedis</taxon>
        <taxon>Exiguobacterium</taxon>
    </lineage>
</organism>
<evidence type="ECO:0000313" key="6">
    <source>
        <dbReference type="Proteomes" id="UP000001681"/>
    </source>
</evidence>
<comment type="similarity">
    <text evidence="2">Belongs to the acyltransferase 3 family.</text>
</comment>